<name>A0AAW1D8R8_9HEMI</name>
<dbReference type="EMBL" id="JAPXFL010000005">
    <property type="protein sequence ID" value="KAK9506453.1"/>
    <property type="molecule type" value="Genomic_DNA"/>
</dbReference>
<dbReference type="EMBL" id="JAPXFL010000005">
    <property type="protein sequence ID" value="KAK9506454.1"/>
    <property type="molecule type" value="Genomic_DNA"/>
</dbReference>
<accession>A0AAW1D8R8</accession>
<comment type="caution">
    <text evidence="3">The sequence shown here is derived from an EMBL/GenBank/DDBJ whole genome shotgun (WGS) entry which is preliminary data.</text>
</comment>
<dbReference type="Proteomes" id="UP001461498">
    <property type="component" value="Unassembled WGS sequence"/>
</dbReference>
<protein>
    <submittedName>
        <fullName evidence="3">Uncharacterized protein</fullName>
    </submittedName>
</protein>
<sequence>MKSISSSSSSSKRGDGSYTTVPEEYDSSEREACFYLYTRPLDSAVLSETNHVPLNHWALVADFVDVTVRTMEGNLSDGKLMPYYHKDYPRGGGRFYKLITLRTSPRNLRRITINNPLNGSTYVATSNNCQSWVRKAAEMISWRLADSLSKFRSTEDNLVVGIGPKIFSIMFGGRS</sequence>
<feature type="compositionally biased region" description="Low complexity" evidence="1">
    <location>
        <begin position="1"/>
        <end position="11"/>
    </location>
</feature>
<gene>
    <name evidence="3" type="ORF">O3M35_008391</name>
    <name evidence="2" type="ORF">O3M35_011942</name>
</gene>
<reference evidence="3 4" key="1">
    <citation type="submission" date="2022-12" db="EMBL/GenBank/DDBJ databases">
        <title>Chromosome-level genome assembly of true bugs.</title>
        <authorList>
            <person name="Ma L."/>
            <person name="Li H."/>
        </authorList>
    </citation>
    <scope>NUCLEOTIDE SEQUENCE [LARGE SCALE GENOMIC DNA]</scope>
    <source>
        <strain evidence="3">Lab_2022b</strain>
    </source>
</reference>
<evidence type="ECO:0000313" key="2">
    <source>
        <dbReference type="EMBL" id="KAK9503346.1"/>
    </source>
</evidence>
<feature type="region of interest" description="Disordered" evidence="1">
    <location>
        <begin position="1"/>
        <end position="24"/>
    </location>
</feature>
<evidence type="ECO:0000256" key="1">
    <source>
        <dbReference type="SAM" id="MobiDB-lite"/>
    </source>
</evidence>
<keyword evidence="4" id="KW-1185">Reference proteome</keyword>
<dbReference type="AlphaFoldDB" id="A0AAW1D8R8"/>
<organism evidence="3 4">
    <name type="scientific">Rhynocoris fuscipes</name>
    <dbReference type="NCBI Taxonomy" id="488301"/>
    <lineage>
        <taxon>Eukaryota</taxon>
        <taxon>Metazoa</taxon>
        <taxon>Ecdysozoa</taxon>
        <taxon>Arthropoda</taxon>
        <taxon>Hexapoda</taxon>
        <taxon>Insecta</taxon>
        <taxon>Pterygota</taxon>
        <taxon>Neoptera</taxon>
        <taxon>Paraneoptera</taxon>
        <taxon>Hemiptera</taxon>
        <taxon>Heteroptera</taxon>
        <taxon>Panheteroptera</taxon>
        <taxon>Cimicomorpha</taxon>
        <taxon>Reduviidae</taxon>
        <taxon>Harpactorinae</taxon>
        <taxon>Harpactorini</taxon>
        <taxon>Rhynocoris</taxon>
    </lineage>
</organism>
<evidence type="ECO:0000313" key="4">
    <source>
        <dbReference type="Proteomes" id="UP001461498"/>
    </source>
</evidence>
<evidence type="ECO:0000313" key="3">
    <source>
        <dbReference type="EMBL" id="KAK9506453.1"/>
    </source>
</evidence>
<dbReference type="EMBL" id="JAPXFL010000008">
    <property type="protein sequence ID" value="KAK9503346.1"/>
    <property type="molecule type" value="Genomic_DNA"/>
</dbReference>
<proteinExistence type="predicted"/>